<accession>A0A8S9MA28</accession>
<dbReference type="AlphaFoldDB" id="A0A8S9MA28"/>
<protein>
    <submittedName>
        <fullName evidence="1">Uncharacterized protein</fullName>
    </submittedName>
</protein>
<name>A0A8S9MA28_BRACR</name>
<evidence type="ECO:0000313" key="1">
    <source>
        <dbReference type="EMBL" id="KAF2615902.1"/>
    </source>
</evidence>
<organism evidence="1">
    <name type="scientific">Brassica cretica</name>
    <name type="common">Mustard</name>
    <dbReference type="NCBI Taxonomy" id="69181"/>
    <lineage>
        <taxon>Eukaryota</taxon>
        <taxon>Viridiplantae</taxon>
        <taxon>Streptophyta</taxon>
        <taxon>Embryophyta</taxon>
        <taxon>Tracheophyta</taxon>
        <taxon>Spermatophyta</taxon>
        <taxon>Magnoliopsida</taxon>
        <taxon>eudicotyledons</taxon>
        <taxon>Gunneridae</taxon>
        <taxon>Pentapetalae</taxon>
        <taxon>rosids</taxon>
        <taxon>malvids</taxon>
        <taxon>Brassicales</taxon>
        <taxon>Brassicaceae</taxon>
        <taxon>Brassiceae</taxon>
        <taxon>Brassica</taxon>
    </lineage>
</organism>
<reference evidence="1" key="1">
    <citation type="submission" date="2019-12" db="EMBL/GenBank/DDBJ databases">
        <title>Genome sequencing and annotation of Brassica cretica.</title>
        <authorList>
            <person name="Studholme D.J."/>
            <person name="Sarris P.F."/>
        </authorList>
    </citation>
    <scope>NUCLEOTIDE SEQUENCE</scope>
    <source>
        <strain evidence="1">PFS-102/07</strain>
        <tissue evidence="1">Leaf</tissue>
    </source>
</reference>
<proteinExistence type="predicted"/>
<dbReference type="EMBL" id="QGKY02000089">
    <property type="protein sequence ID" value="KAF2615902.1"/>
    <property type="molecule type" value="Genomic_DNA"/>
</dbReference>
<sequence length="134" mass="15095">MIASFYILGDRDFSLLCFAGSVSGRKRLLWLRSSPAYESEVWRLCVLHVAAWRLRKRSRHGSTEAFRQRSSAVGGGGEIGYGFRCWVACFLRQWRLEKGSGDTCASQLRSQHVRRALAFGAVASCFLGLLLSRF</sequence>
<gene>
    <name evidence="1" type="ORF">F2Q70_00009555</name>
</gene>
<comment type="caution">
    <text evidence="1">The sequence shown here is derived from an EMBL/GenBank/DDBJ whole genome shotgun (WGS) entry which is preliminary data.</text>
</comment>